<feature type="compositionally biased region" description="Basic and acidic residues" evidence="3">
    <location>
        <begin position="100"/>
        <end position="112"/>
    </location>
</feature>
<dbReference type="CDD" id="cd00590">
    <property type="entry name" value="RRM_SF"/>
    <property type="match status" value="2"/>
</dbReference>
<dbReference type="Gene3D" id="3.30.70.330">
    <property type="match status" value="2"/>
</dbReference>
<feature type="region of interest" description="Disordered" evidence="3">
    <location>
        <begin position="70"/>
        <end position="112"/>
    </location>
</feature>
<protein>
    <recommendedName>
        <fullName evidence="4">RRM domain-containing protein</fullName>
    </recommendedName>
</protein>
<evidence type="ECO:0000259" key="4">
    <source>
        <dbReference type="PROSITE" id="PS50102"/>
    </source>
</evidence>
<name>A0A6B2LH19_9EUKA</name>
<accession>A0A6B2LH19</accession>
<dbReference type="PANTHER" id="PTHR48025:SF1">
    <property type="entry name" value="RRM DOMAIN-CONTAINING PROTEIN"/>
    <property type="match status" value="1"/>
</dbReference>
<feature type="region of interest" description="Disordered" evidence="3">
    <location>
        <begin position="175"/>
        <end position="215"/>
    </location>
</feature>
<dbReference type="SMART" id="SM00360">
    <property type="entry name" value="RRM"/>
    <property type="match status" value="2"/>
</dbReference>
<dbReference type="AlphaFoldDB" id="A0A6B2LH19"/>
<reference evidence="5" key="1">
    <citation type="journal article" date="2020" name="J. Eukaryot. Microbiol.">
        <title>De novo Sequencing, Assembly and Annotation of the Transcriptome for the Free-Living Testate Amoeba Arcella intermedia.</title>
        <authorList>
            <person name="Ribeiro G.M."/>
            <person name="Porfirio-Sousa A.L."/>
            <person name="Maurer-Alcala X.X."/>
            <person name="Katz L.A."/>
            <person name="Lahr D.J.G."/>
        </authorList>
    </citation>
    <scope>NUCLEOTIDE SEQUENCE</scope>
</reference>
<dbReference type="SUPFAM" id="SSF54928">
    <property type="entry name" value="RNA-binding domain, RBD"/>
    <property type="match status" value="1"/>
</dbReference>
<sequence length="215" mass="23823">MDGRVTDQDLAEHFKGIGSITEALVKTRYGSVSSGYGFVVFEKAEDAEKAIEQLNGSTLRFRKIKVEHVKEPSEVKEAPAEEGAGEEGVKENRNRRRKAPAKEKEPAHEEASKTAVFVANLPFGLTDEGLVGLFEGFDVQQGHVVRTRHGISRGYGFVEFNSEKDQQEAIEKLNKTIVEDPAPPKPGKEKRPPRQITVSVSRSAPRQPEETQNVN</sequence>
<feature type="compositionally biased region" description="Basic and acidic residues" evidence="3">
    <location>
        <begin position="70"/>
        <end position="79"/>
    </location>
</feature>
<dbReference type="PANTHER" id="PTHR48025">
    <property type="entry name" value="OS02G0815200 PROTEIN"/>
    <property type="match status" value="1"/>
</dbReference>
<dbReference type="InterPro" id="IPR035979">
    <property type="entry name" value="RBD_domain_sf"/>
</dbReference>
<evidence type="ECO:0000256" key="1">
    <source>
        <dbReference type="ARBA" id="ARBA00022884"/>
    </source>
</evidence>
<dbReference type="Pfam" id="PF00076">
    <property type="entry name" value="RRM_1"/>
    <property type="match status" value="2"/>
</dbReference>
<evidence type="ECO:0000256" key="2">
    <source>
        <dbReference type="PROSITE-ProRule" id="PRU00176"/>
    </source>
</evidence>
<dbReference type="InterPro" id="IPR012677">
    <property type="entry name" value="Nucleotide-bd_a/b_plait_sf"/>
</dbReference>
<feature type="compositionally biased region" description="Polar residues" evidence="3">
    <location>
        <begin position="196"/>
        <end position="215"/>
    </location>
</feature>
<dbReference type="PROSITE" id="PS50102">
    <property type="entry name" value="RRM"/>
    <property type="match status" value="2"/>
</dbReference>
<evidence type="ECO:0000313" key="5">
    <source>
        <dbReference type="EMBL" id="NDV36379.1"/>
    </source>
</evidence>
<dbReference type="GO" id="GO:0003729">
    <property type="term" value="F:mRNA binding"/>
    <property type="evidence" value="ECO:0007669"/>
    <property type="project" value="TreeGrafter"/>
</dbReference>
<feature type="domain" description="RRM" evidence="4">
    <location>
        <begin position="1"/>
        <end position="71"/>
    </location>
</feature>
<evidence type="ECO:0000256" key="3">
    <source>
        <dbReference type="SAM" id="MobiDB-lite"/>
    </source>
</evidence>
<organism evidence="5">
    <name type="scientific">Arcella intermedia</name>
    <dbReference type="NCBI Taxonomy" id="1963864"/>
    <lineage>
        <taxon>Eukaryota</taxon>
        <taxon>Amoebozoa</taxon>
        <taxon>Tubulinea</taxon>
        <taxon>Elardia</taxon>
        <taxon>Arcellinida</taxon>
        <taxon>Sphaerothecina</taxon>
        <taxon>Arcellidae</taxon>
        <taxon>Arcella</taxon>
    </lineage>
</organism>
<dbReference type="InterPro" id="IPR050502">
    <property type="entry name" value="Euk_RNA-bind_prot"/>
</dbReference>
<dbReference type="InterPro" id="IPR000504">
    <property type="entry name" value="RRM_dom"/>
</dbReference>
<feature type="domain" description="RRM" evidence="4">
    <location>
        <begin position="114"/>
        <end position="203"/>
    </location>
</feature>
<keyword evidence="1 2" id="KW-0694">RNA-binding</keyword>
<dbReference type="GO" id="GO:0005634">
    <property type="term" value="C:nucleus"/>
    <property type="evidence" value="ECO:0007669"/>
    <property type="project" value="TreeGrafter"/>
</dbReference>
<proteinExistence type="predicted"/>
<dbReference type="EMBL" id="GIBP01007410">
    <property type="protein sequence ID" value="NDV36379.1"/>
    <property type="molecule type" value="Transcribed_RNA"/>
</dbReference>